<accession>A0A4Y2VK41</accession>
<evidence type="ECO:0000313" key="1">
    <source>
        <dbReference type="EMBL" id="GBO25570.1"/>
    </source>
</evidence>
<organism evidence="2 3">
    <name type="scientific">Araneus ventricosus</name>
    <name type="common">Orbweaver spider</name>
    <name type="synonym">Epeira ventricosa</name>
    <dbReference type="NCBI Taxonomy" id="182803"/>
    <lineage>
        <taxon>Eukaryota</taxon>
        <taxon>Metazoa</taxon>
        <taxon>Ecdysozoa</taxon>
        <taxon>Arthropoda</taxon>
        <taxon>Chelicerata</taxon>
        <taxon>Arachnida</taxon>
        <taxon>Araneae</taxon>
        <taxon>Araneomorphae</taxon>
        <taxon>Entelegynae</taxon>
        <taxon>Araneoidea</taxon>
        <taxon>Araneidae</taxon>
        <taxon>Araneus</taxon>
    </lineage>
</organism>
<name>A0A4Y2VK41_ARAVE</name>
<sequence length="110" mass="11853">MGQSSHQPQQQTVQQSVSLIGTPSSGTGIITGSLIPNSAVGSIPRTVPLTSLSQSPAWPASTQPQEQQQQWNLQQAVSLPCNHFCREVMVLTLILHIVTQSAITQVRKLL</sequence>
<dbReference type="EMBL" id="BGPR01048560">
    <property type="protein sequence ID" value="GBO25570.1"/>
    <property type="molecule type" value="Genomic_DNA"/>
</dbReference>
<dbReference type="EMBL" id="BGPR01048658">
    <property type="protein sequence ID" value="GBO25683.1"/>
    <property type="molecule type" value="Genomic_DNA"/>
</dbReference>
<evidence type="ECO:0000313" key="2">
    <source>
        <dbReference type="EMBL" id="GBO25683.1"/>
    </source>
</evidence>
<gene>
    <name evidence="1" type="ORF">AVEN_102923_1</name>
    <name evidence="2" type="ORF">AVEN_261512_1</name>
</gene>
<reference evidence="2 3" key="1">
    <citation type="journal article" date="2019" name="Sci. Rep.">
        <title>Orb-weaving spider Araneus ventricosus genome elucidates the spidroin gene catalogue.</title>
        <authorList>
            <person name="Kono N."/>
            <person name="Nakamura H."/>
            <person name="Ohtoshi R."/>
            <person name="Moran D.A.P."/>
            <person name="Shinohara A."/>
            <person name="Yoshida Y."/>
            <person name="Fujiwara M."/>
            <person name="Mori M."/>
            <person name="Tomita M."/>
            <person name="Arakawa K."/>
        </authorList>
    </citation>
    <scope>NUCLEOTIDE SEQUENCE [LARGE SCALE GENOMIC DNA]</scope>
</reference>
<comment type="caution">
    <text evidence="2">The sequence shown here is derived from an EMBL/GenBank/DDBJ whole genome shotgun (WGS) entry which is preliminary data.</text>
</comment>
<keyword evidence="3" id="KW-1185">Reference proteome</keyword>
<dbReference type="AlphaFoldDB" id="A0A4Y2VK41"/>
<protein>
    <submittedName>
        <fullName evidence="2">Uncharacterized protein</fullName>
    </submittedName>
</protein>
<proteinExistence type="predicted"/>
<dbReference type="Proteomes" id="UP000499080">
    <property type="component" value="Unassembled WGS sequence"/>
</dbReference>
<evidence type="ECO:0000313" key="3">
    <source>
        <dbReference type="Proteomes" id="UP000499080"/>
    </source>
</evidence>